<protein>
    <submittedName>
        <fullName evidence="1">TniB family NTP-binding protein</fullName>
    </submittedName>
</protein>
<reference evidence="1 2" key="1">
    <citation type="submission" date="2020-07" db="EMBL/GenBank/DDBJ databases">
        <title>Novel species isolated from subtropical streams in China.</title>
        <authorList>
            <person name="Lu H."/>
        </authorList>
    </citation>
    <scope>NUCLEOTIDE SEQUENCE [LARGE SCALE GENOMIC DNA]</scope>
    <source>
        <strain evidence="1 2">LX20W</strain>
    </source>
</reference>
<proteinExistence type="predicted"/>
<organism evidence="1 2">
    <name type="scientific">Rugamonas brunnea</name>
    <dbReference type="NCBI Taxonomy" id="2758569"/>
    <lineage>
        <taxon>Bacteria</taxon>
        <taxon>Pseudomonadati</taxon>
        <taxon>Pseudomonadota</taxon>
        <taxon>Betaproteobacteria</taxon>
        <taxon>Burkholderiales</taxon>
        <taxon>Oxalobacteraceae</taxon>
        <taxon>Telluria group</taxon>
        <taxon>Rugamonas</taxon>
    </lineage>
</organism>
<name>A0A7W2IE92_9BURK</name>
<keyword evidence="2" id="KW-1185">Reference proteome</keyword>
<dbReference type="RefSeq" id="WP_182167716.1">
    <property type="nucleotide sequence ID" value="NZ_JACEZT010000035.1"/>
</dbReference>
<dbReference type="AlphaFoldDB" id="A0A7W2IE92"/>
<dbReference type="Gene3D" id="3.40.50.300">
    <property type="entry name" value="P-loop containing nucleotide triphosphate hydrolases"/>
    <property type="match status" value="1"/>
</dbReference>
<dbReference type="Pfam" id="PF05621">
    <property type="entry name" value="TniB"/>
    <property type="match status" value="1"/>
</dbReference>
<dbReference type="SUPFAM" id="SSF52540">
    <property type="entry name" value="P-loop containing nucleoside triphosphate hydrolases"/>
    <property type="match status" value="1"/>
</dbReference>
<comment type="caution">
    <text evidence="1">The sequence shown here is derived from an EMBL/GenBank/DDBJ whole genome shotgun (WGS) entry which is preliminary data.</text>
</comment>
<gene>
    <name evidence="1" type="ORF">H3H37_25205</name>
</gene>
<accession>A0A7W2IE92</accession>
<dbReference type="EMBL" id="JACEZT010000035">
    <property type="protein sequence ID" value="MBA5640361.1"/>
    <property type="molecule type" value="Genomic_DNA"/>
</dbReference>
<dbReference type="InterPro" id="IPR008868">
    <property type="entry name" value="TniB"/>
</dbReference>
<sequence length="297" mass="33701">MDDLTHLQPTVRNWLELTDEERIFEMKRDLWIGYPQAIKILGQMEDLLKHPRISRMPNLLIVGKTNSGKSQILERFKSLHPASDNLGGEAISVPVLYVEAPTMPDEKRFYIEILDELFAKYSFSDSAAKLFVNVREKFERVGVRMLLIDELNNLVTGSMAKQRHFLTVLKYLSNQLQIPLVCAGTEEAVRALQTDPQLSNRFVPVTLPRWSMDADYRRFLASWEKILPLRLPSGLSEKALAHEILSKSGGTTGEVVTLLKKAASYAIASKRERIDMHAIEHCDYIGPGGSKPRLIEV</sequence>
<dbReference type="Proteomes" id="UP000534388">
    <property type="component" value="Unassembled WGS sequence"/>
</dbReference>
<evidence type="ECO:0000313" key="1">
    <source>
        <dbReference type="EMBL" id="MBA5640361.1"/>
    </source>
</evidence>
<dbReference type="InterPro" id="IPR027417">
    <property type="entry name" value="P-loop_NTPase"/>
</dbReference>
<evidence type="ECO:0000313" key="2">
    <source>
        <dbReference type="Proteomes" id="UP000534388"/>
    </source>
</evidence>